<dbReference type="AlphaFoldDB" id="A0A382TE59"/>
<name>A0A382TE59_9ZZZZ</name>
<gene>
    <name evidence="1" type="ORF">METZ01_LOCUS373258</name>
</gene>
<dbReference type="EMBL" id="UINC01135943">
    <property type="protein sequence ID" value="SVD20404.1"/>
    <property type="molecule type" value="Genomic_DNA"/>
</dbReference>
<feature type="non-terminal residue" evidence="1">
    <location>
        <position position="22"/>
    </location>
</feature>
<accession>A0A382TE59</accession>
<proteinExistence type="predicted"/>
<sequence length="22" mass="2712">MDLINISKYSHIDLRSEKEYEK</sequence>
<organism evidence="1">
    <name type="scientific">marine metagenome</name>
    <dbReference type="NCBI Taxonomy" id="408172"/>
    <lineage>
        <taxon>unclassified sequences</taxon>
        <taxon>metagenomes</taxon>
        <taxon>ecological metagenomes</taxon>
    </lineage>
</organism>
<reference evidence="1" key="1">
    <citation type="submission" date="2018-05" db="EMBL/GenBank/DDBJ databases">
        <authorList>
            <person name="Lanie J.A."/>
            <person name="Ng W.-L."/>
            <person name="Kazmierczak K.M."/>
            <person name="Andrzejewski T.M."/>
            <person name="Davidsen T.M."/>
            <person name="Wayne K.J."/>
            <person name="Tettelin H."/>
            <person name="Glass J.I."/>
            <person name="Rusch D."/>
            <person name="Podicherti R."/>
            <person name="Tsui H.-C.T."/>
            <person name="Winkler M.E."/>
        </authorList>
    </citation>
    <scope>NUCLEOTIDE SEQUENCE</scope>
</reference>
<evidence type="ECO:0000313" key="1">
    <source>
        <dbReference type="EMBL" id="SVD20404.1"/>
    </source>
</evidence>
<protein>
    <submittedName>
        <fullName evidence="1">Uncharacterized protein</fullName>
    </submittedName>
</protein>